<sequence>MKVKLMNFSKILIFIILCLILILYNLDIFTSTMLILIYSILNSINIFDNKMKIDYEKLVFQGATGLYLQRDLLFLDNENFLTVKILSILFIILVFYIIKMNLKNKNLKKYFDILLLISAIKYIYLKFFMFNFIIYSLFYMFSFIVKVYFIDIIIIIFFLRKICNLKIKSDYYIYLFIILCIIIRIKVIF</sequence>
<evidence type="ECO:0000313" key="2">
    <source>
        <dbReference type="EMBL" id="BBM49234.1"/>
    </source>
</evidence>
<evidence type="ECO:0000256" key="1">
    <source>
        <dbReference type="SAM" id="Phobius"/>
    </source>
</evidence>
<name>A0A510KCE2_9FUSO</name>
<dbReference type="Proteomes" id="UP000321501">
    <property type="component" value="Chromosome"/>
</dbReference>
<feature type="transmembrane region" description="Helical" evidence="1">
    <location>
        <begin position="12"/>
        <end position="41"/>
    </location>
</feature>
<feature type="transmembrane region" description="Helical" evidence="1">
    <location>
        <begin position="110"/>
        <end position="127"/>
    </location>
</feature>
<keyword evidence="1" id="KW-0812">Transmembrane</keyword>
<protein>
    <submittedName>
        <fullName evidence="2">Uncharacterized protein</fullName>
    </submittedName>
</protein>
<dbReference type="EMBL" id="AP019835">
    <property type="protein sequence ID" value="BBM49234.1"/>
    <property type="molecule type" value="Genomic_DNA"/>
</dbReference>
<accession>A0A510KCE2</accession>
<dbReference type="AlphaFoldDB" id="A0A510KCE2"/>
<proteinExistence type="predicted"/>
<keyword evidence="1" id="KW-1133">Transmembrane helix</keyword>
<keyword evidence="1" id="KW-0472">Membrane</keyword>
<organism evidence="2 3">
    <name type="scientific">Leptotrichia wadei</name>
    <dbReference type="NCBI Taxonomy" id="157687"/>
    <lineage>
        <taxon>Bacteria</taxon>
        <taxon>Fusobacteriati</taxon>
        <taxon>Fusobacteriota</taxon>
        <taxon>Fusobacteriia</taxon>
        <taxon>Fusobacteriales</taxon>
        <taxon>Leptotrichiaceae</taxon>
        <taxon>Leptotrichia</taxon>
    </lineage>
</organism>
<feature type="transmembrane region" description="Helical" evidence="1">
    <location>
        <begin position="80"/>
        <end position="98"/>
    </location>
</feature>
<feature type="transmembrane region" description="Helical" evidence="1">
    <location>
        <begin position="133"/>
        <end position="159"/>
    </location>
</feature>
<reference evidence="2 3" key="1">
    <citation type="submission" date="2019-07" db="EMBL/GenBank/DDBJ databases">
        <title>Complete Genome Sequence of Leptotrichia wadei Strain JMUB3934.</title>
        <authorList>
            <person name="Watanabe S."/>
            <person name="Cui L."/>
        </authorList>
    </citation>
    <scope>NUCLEOTIDE SEQUENCE [LARGE SCALE GENOMIC DNA]</scope>
    <source>
        <strain evidence="2 3">JMUB3934</strain>
    </source>
</reference>
<gene>
    <name evidence="2" type="ORF">JMUB3934_0529</name>
</gene>
<evidence type="ECO:0000313" key="3">
    <source>
        <dbReference type="Proteomes" id="UP000321501"/>
    </source>
</evidence>
<feature type="transmembrane region" description="Helical" evidence="1">
    <location>
        <begin position="171"/>
        <end position="188"/>
    </location>
</feature>